<feature type="chain" id="PRO_5012339164" description="Copper resistance protein B" evidence="1">
    <location>
        <begin position="16"/>
        <end position="267"/>
    </location>
</feature>
<evidence type="ECO:0000313" key="3">
    <source>
        <dbReference type="Proteomes" id="UP000023268"/>
    </source>
</evidence>
<dbReference type="eggNOG" id="ENOG502ZCBV">
    <property type="taxonomic scope" value="Bacteria"/>
</dbReference>
<gene>
    <name evidence="2" type="ORF">AZ34_15685</name>
</gene>
<dbReference type="Proteomes" id="UP000023268">
    <property type="component" value="Unassembled WGS sequence"/>
</dbReference>
<dbReference type="GO" id="GO:0004190">
    <property type="term" value="F:aspartic-type endopeptidase activity"/>
    <property type="evidence" value="ECO:0007669"/>
    <property type="project" value="InterPro"/>
</dbReference>
<evidence type="ECO:0000256" key="1">
    <source>
        <dbReference type="SAM" id="SignalP"/>
    </source>
</evidence>
<dbReference type="SUPFAM" id="SSF69917">
    <property type="entry name" value="OMPT-like"/>
    <property type="match status" value="1"/>
</dbReference>
<dbReference type="InterPro" id="IPR020080">
    <property type="entry name" value="OM_adhesin/peptidase_omptin"/>
</dbReference>
<dbReference type="Gene3D" id="2.40.128.100">
    <property type="entry name" value="OPCA outer membrane adhesin/invasin"/>
    <property type="match status" value="1"/>
</dbReference>
<evidence type="ECO:0000313" key="2">
    <source>
        <dbReference type="EMBL" id="EYC52965.1"/>
    </source>
</evidence>
<evidence type="ECO:0008006" key="4">
    <source>
        <dbReference type="Google" id="ProtNLM"/>
    </source>
</evidence>
<feature type="signal peptide" evidence="1">
    <location>
        <begin position="1"/>
        <end position="15"/>
    </location>
</feature>
<organism evidence="2 3">
    <name type="scientific">Hylemonella gracilis str. Niagara R</name>
    <dbReference type="NCBI Taxonomy" id="1458275"/>
    <lineage>
        <taxon>Bacteria</taxon>
        <taxon>Pseudomonadati</taxon>
        <taxon>Pseudomonadota</taxon>
        <taxon>Betaproteobacteria</taxon>
        <taxon>Burkholderiales</taxon>
        <taxon>Comamonadaceae</taxon>
        <taxon>Hylemonella</taxon>
    </lineage>
</organism>
<proteinExistence type="predicted"/>
<dbReference type="STRING" id="1458275.AZ34_15685"/>
<reference evidence="2 3" key="1">
    <citation type="submission" date="2014-02" db="EMBL/GenBank/DDBJ databases">
        <title>Draft Genome of Hylemonella gracilis isolated from the Niagara River.</title>
        <authorList>
            <person name="Pawlowski D.R."/>
            <person name="Koudelka G.B."/>
        </authorList>
    </citation>
    <scope>NUCLEOTIDE SEQUENCE [LARGE SCALE GENOMIC DNA]</scope>
    <source>
        <strain evidence="2 3">Niagara R</strain>
    </source>
</reference>
<protein>
    <recommendedName>
        <fullName evidence="4">Copper resistance protein B</fullName>
    </recommendedName>
</protein>
<accession>A0A016XM51</accession>
<sequence>MLLSAACLTTGAAWAADPVGHAGVSYELGLTHHDELYEEFDDDGSKFMQESASMYGVKAVLRQDFAQRRALKASMTYAEGEADYIGALQGGEYGELGLSGLSRELFETALVYEQGAWAELGFWRGFVLHAGLGYRRLVDNLQDAGPSGYKRINERLYTILGVSYKFQLDEWEIVPTLDFRRSLWSEHVSELPLVGGGTYRLVHEQEGTGGEASLMLVQRIGRYPLVIRPFYRWWEMDASNVVYIGTDGYIEPRNSTSEVGLDISLRF</sequence>
<name>A0A016XM51_9BURK</name>
<keyword evidence="1" id="KW-0732">Signal</keyword>
<dbReference type="EMBL" id="JEMG01000001">
    <property type="protein sequence ID" value="EYC52965.1"/>
    <property type="molecule type" value="Genomic_DNA"/>
</dbReference>
<comment type="caution">
    <text evidence="2">The sequence shown here is derived from an EMBL/GenBank/DDBJ whole genome shotgun (WGS) entry which is preliminary data.</text>
</comment>
<dbReference type="AlphaFoldDB" id="A0A016XM51"/>